<comment type="cofactor">
    <cofactor evidence="1">
        <name>Zn(2+)</name>
        <dbReference type="ChEBI" id="CHEBI:29105"/>
    </cofactor>
</comment>
<evidence type="ECO:0000256" key="1">
    <source>
        <dbReference type="ARBA" id="ARBA00001947"/>
    </source>
</evidence>
<evidence type="ECO:0000313" key="10">
    <source>
        <dbReference type="Proteomes" id="UP000027073"/>
    </source>
</evidence>
<accession>A0A067NQ42</accession>
<dbReference type="Proteomes" id="UP000027073">
    <property type="component" value="Unassembled WGS sequence"/>
</dbReference>
<dbReference type="InterPro" id="IPR006330">
    <property type="entry name" value="Ado/ade_deaminase"/>
</dbReference>
<comment type="catalytic activity">
    <reaction evidence="7">
        <text>N(6)-methyl-AMP + H2O + H(+) = IMP + methylamine</text>
        <dbReference type="Rhea" id="RHEA:16001"/>
        <dbReference type="ChEBI" id="CHEBI:15377"/>
        <dbReference type="ChEBI" id="CHEBI:15378"/>
        <dbReference type="ChEBI" id="CHEBI:58053"/>
        <dbReference type="ChEBI" id="CHEBI:59338"/>
        <dbReference type="ChEBI" id="CHEBI:144842"/>
    </reaction>
    <physiologicalReaction direction="left-to-right" evidence="7">
        <dbReference type="Rhea" id="RHEA:16002"/>
    </physiologicalReaction>
</comment>
<dbReference type="EMBL" id="KL198006">
    <property type="protein sequence ID" value="KDQ30188.1"/>
    <property type="molecule type" value="Genomic_DNA"/>
</dbReference>
<dbReference type="GO" id="GO:0046103">
    <property type="term" value="P:inosine biosynthetic process"/>
    <property type="evidence" value="ECO:0007669"/>
    <property type="project" value="TreeGrafter"/>
</dbReference>
<dbReference type="GO" id="GO:0006154">
    <property type="term" value="P:adenosine catabolic process"/>
    <property type="evidence" value="ECO:0007669"/>
    <property type="project" value="TreeGrafter"/>
</dbReference>
<dbReference type="OrthoDB" id="272271at2759"/>
<evidence type="ECO:0000256" key="5">
    <source>
        <dbReference type="ARBA" id="ARBA00022833"/>
    </source>
</evidence>
<organism evidence="9 10">
    <name type="scientific">Pleurotus ostreatus (strain PC15)</name>
    <name type="common">Oyster mushroom</name>
    <dbReference type="NCBI Taxonomy" id="1137138"/>
    <lineage>
        <taxon>Eukaryota</taxon>
        <taxon>Fungi</taxon>
        <taxon>Dikarya</taxon>
        <taxon>Basidiomycota</taxon>
        <taxon>Agaricomycotina</taxon>
        <taxon>Agaricomycetes</taxon>
        <taxon>Agaricomycetidae</taxon>
        <taxon>Agaricales</taxon>
        <taxon>Pleurotineae</taxon>
        <taxon>Pleurotaceae</taxon>
        <taxon>Pleurotus</taxon>
    </lineage>
</organism>
<dbReference type="GO" id="GO:0009117">
    <property type="term" value="P:nucleotide metabolic process"/>
    <property type="evidence" value="ECO:0007669"/>
    <property type="project" value="UniProtKB-KW"/>
</dbReference>
<dbReference type="HOGENOM" id="CLU_039228_3_0_1"/>
<evidence type="ECO:0000256" key="6">
    <source>
        <dbReference type="ARBA" id="ARBA00023080"/>
    </source>
</evidence>
<keyword evidence="6" id="KW-0546">Nucleotide metabolism</keyword>
<dbReference type="GO" id="GO:0004000">
    <property type="term" value="F:adenosine deaminase activity"/>
    <property type="evidence" value="ECO:0007669"/>
    <property type="project" value="TreeGrafter"/>
</dbReference>
<protein>
    <recommendedName>
        <fullName evidence="8">Adenosine deaminase domain-containing protein</fullName>
    </recommendedName>
</protein>
<gene>
    <name evidence="9" type="ORF">PLEOSDRAFT_1095859</name>
</gene>
<dbReference type="Gene3D" id="3.20.20.140">
    <property type="entry name" value="Metal-dependent hydrolases"/>
    <property type="match status" value="1"/>
</dbReference>
<dbReference type="AlphaFoldDB" id="A0A067NQ42"/>
<dbReference type="InParanoid" id="A0A067NQ42"/>
<evidence type="ECO:0000256" key="4">
    <source>
        <dbReference type="ARBA" id="ARBA00022801"/>
    </source>
</evidence>
<dbReference type="InterPro" id="IPR032466">
    <property type="entry name" value="Metal_Hydrolase"/>
</dbReference>
<keyword evidence="3" id="KW-0479">Metal-binding</keyword>
<dbReference type="STRING" id="1137138.A0A067NQ42"/>
<evidence type="ECO:0000256" key="7">
    <source>
        <dbReference type="ARBA" id="ARBA00048787"/>
    </source>
</evidence>
<proteinExistence type="inferred from homology"/>
<dbReference type="GO" id="GO:0046872">
    <property type="term" value="F:metal ion binding"/>
    <property type="evidence" value="ECO:0007669"/>
    <property type="project" value="UniProtKB-KW"/>
</dbReference>
<dbReference type="VEuPathDB" id="FungiDB:PLEOSDRAFT_1095859"/>
<dbReference type="SUPFAM" id="SSF51556">
    <property type="entry name" value="Metallo-dependent hydrolases"/>
    <property type="match status" value="1"/>
</dbReference>
<dbReference type="PANTHER" id="PTHR11409:SF42">
    <property type="entry name" value="ADENOSINE DEAMINASE-LIKE PROTEIN"/>
    <property type="match status" value="1"/>
</dbReference>
<name>A0A067NQ42_PLEO1</name>
<keyword evidence="5" id="KW-0862">Zinc</keyword>
<dbReference type="Pfam" id="PF00962">
    <property type="entry name" value="A_deaminase"/>
    <property type="match status" value="1"/>
</dbReference>
<comment type="similarity">
    <text evidence="2">Belongs to the metallo-dependent hydrolases superfamily. Adenosine and AMP deaminases family.</text>
</comment>
<evidence type="ECO:0000313" key="9">
    <source>
        <dbReference type="EMBL" id="KDQ30188.1"/>
    </source>
</evidence>
<reference evidence="10" key="1">
    <citation type="journal article" date="2014" name="Proc. Natl. Acad. Sci. U.S.A.">
        <title>Extensive sampling of basidiomycete genomes demonstrates inadequacy of the white-rot/brown-rot paradigm for wood decay fungi.</title>
        <authorList>
            <person name="Riley R."/>
            <person name="Salamov A.A."/>
            <person name="Brown D.W."/>
            <person name="Nagy L.G."/>
            <person name="Floudas D."/>
            <person name="Held B.W."/>
            <person name="Levasseur A."/>
            <person name="Lombard V."/>
            <person name="Morin E."/>
            <person name="Otillar R."/>
            <person name="Lindquist E.A."/>
            <person name="Sun H."/>
            <person name="LaButti K.M."/>
            <person name="Schmutz J."/>
            <person name="Jabbour D."/>
            <person name="Luo H."/>
            <person name="Baker S.E."/>
            <person name="Pisabarro A.G."/>
            <person name="Walton J.D."/>
            <person name="Blanchette R.A."/>
            <person name="Henrissat B."/>
            <person name="Martin F."/>
            <person name="Cullen D."/>
            <person name="Hibbett D.S."/>
            <person name="Grigoriev I.V."/>
        </authorList>
    </citation>
    <scope>NUCLEOTIDE SEQUENCE [LARGE SCALE GENOMIC DNA]</scope>
    <source>
        <strain evidence="10">PC15</strain>
    </source>
</reference>
<evidence type="ECO:0000256" key="3">
    <source>
        <dbReference type="ARBA" id="ARBA00022723"/>
    </source>
</evidence>
<evidence type="ECO:0000256" key="2">
    <source>
        <dbReference type="ARBA" id="ARBA00006676"/>
    </source>
</evidence>
<keyword evidence="4" id="KW-0378">Hydrolase</keyword>
<evidence type="ECO:0000259" key="8">
    <source>
        <dbReference type="Pfam" id="PF00962"/>
    </source>
</evidence>
<dbReference type="PANTHER" id="PTHR11409">
    <property type="entry name" value="ADENOSINE DEAMINASE"/>
    <property type="match status" value="1"/>
</dbReference>
<sequence length="365" mass="40198">MNVSESGRDTNDMLAMRARTWFAGLALKSLSPTQIAFIANLPKAELHAHLNGSIPIATLQEIARDFPVGDDQSDQVKVGLEKLQHPDGVGLEEIHDFFRLFPAIYALTATPEALRRATRGVLREFLEIDDSIGGPQCTYIELRTIPKSTGLMSRGEYTRVVLDEIEKYPAEQAALIISVDRKMNETEMGEVVDLAVSLKEEGRRVVGVDVCGNPLNGDMNHLEPHIVKAKAAGLGVTLHIAETKDNPPAETLKLLSYEPHRLGHATFLDDEAKEIVLGSSDMCIEICLSSNLLCKTVPSLEDHHIGYYLDRNHPVAICTDDILPFRNSLLGEYALLMAAPPFGLGLKEAQVTRIAEMSLRSRFGH</sequence>
<dbReference type="InterPro" id="IPR001365">
    <property type="entry name" value="A_deaminase_dom"/>
</dbReference>
<feature type="domain" description="Adenosine deaminase" evidence="8">
    <location>
        <begin position="42"/>
        <end position="363"/>
    </location>
</feature>